<comment type="caution">
    <text evidence="1">The sequence shown here is derived from an EMBL/GenBank/DDBJ whole genome shotgun (WGS) entry which is preliminary data.</text>
</comment>
<dbReference type="EMBL" id="JAJOZR010000005">
    <property type="protein sequence ID" value="MCD7109122.1"/>
    <property type="molecule type" value="Genomic_DNA"/>
</dbReference>
<dbReference type="RefSeq" id="WP_231813518.1">
    <property type="nucleotide sequence ID" value="NZ_JAJOZR010000005.1"/>
</dbReference>
<proteinExistence type="predicted"/>
<sequence>MSRDEPSAHDLALQLYRDHKATLDLLAKPATGSSFDQAVRGVFGEKPLRGKLVRIGNGHVVLSEIARDQVSFLPAGWVAELEKTRGAWDGCENWWAGYPLISWIEFRVGDDGRSGSVRLHAEVGPITNGAVRQGFVEAIRMKAAARQMGRIRFPDAASQERRLYSRFLHQNAVAVKDIAEKGDIERQCVHLVGSFSPEFDLVASVIPQLRALSDRSASPGTLTPR</sequence>
<evidence type="ECO:0000313" key="2">
    <source>
        <dbReference type="Proteomes" id="UP001139089"/>
    </source>
</evidence>
<organism evidence="1 2">
    <name type="scientific">Rhizobium quercicola</name>
    <dbReference type="NCBI Taxonomy" id="2901226"/>
    <lineage>
        <taxon>Bacteria</taxon>
        <taxon>Pseudomonadati</taxon>
        <taxon>Pseudomonadota</taxon>
        <taxon>Alphaproteobacteria</taxon>
        <taxon>Hyphomicrobiales</taxon>
        <taxon>Rhizobiaceae</taxon>
        <taxon>Rhizobium/Agrobacterium group</taxon>
        <taxon>Rhizobium</taxon>
    </lineage>
</organism>
<accession>A0A9X1T070</accession>
<dbReference type="AlphaFoldDB" id="A0A9X1T070"/>
<dbReference type="Proteomes" id="UP001139089">
    <property type="component" value="Unassembled WGS sequence"/>
</dbReference>
<evidence type="ECO:0000313" key="1">
    <source>
        <dbReference type="EMBL" id="MCD7109122.1"/>
    </source>
</evidence>
<protein>
    <submittedName>
        <fullName evidence="1">Uncharacterized protein</fullName>
    </submittedName>
</protein>
<gene>
    <name evidence="1" type="ORF">LRX75_08705</name>
</gene>
<keyword evidence="2" id="KW-1185">Reference proteome</keyword>
<name>A0A9X1T070_9HYPH</name>
<reference evidence="1" key="1">
    <citation type="submission" date="2021-12" db="EMBL/GenBank/DDBJ databases">
        <authorList>
            <person name="Li Y."/>
        </authorList>
    </citation>
    <scope>NUCLEOTIDE SEQUENCE</scope>
    <source>
        <strain evidence="1">DKSPLA3</strain>
    </source>
</reference>